<accession>A0A8I1Y744</accession>
<dbReference type="AlphaFoldDB" id="A0A8I1Y744"/>
<dbReference type="EMBL" id="JAFICZ010000001">
    <property type="protein sequence ID" value="MBP1294475.1"/>
    <property type="molecule type" value="Genomic_DNA"/>
</dbReference>
<evidence type="ECO:0000313" key="2">
    <source>
        <dbReference type="Proteomes" id="UP000673383"/>
    </source>
</evidence>
<organism evidence="1 2">
    <name type="scientific">Bradyrhizobium elkanii</name>
    <dbReference type="NCBI Taxonomy" id="29448"/>
    <lineage>
        <taxon>Bacteria</taxon>
        <taxon>Pseudomonadati</taxon>
        <taxon>Pseudomonadota</taxon>
        <taxon>Alphaproteobacteria</taxon>
        <taxon>Hyphomicrobiales</taxon>
        <taxon>Nitrobacteraceae</taxon>
        <taxon>Bradyrhizobium</taxon>
    </lineage>
</organism>
<dbReference type="Proteomes" id="UP000673383">
    <property type="component" value="Unassembled WGS sequence"/>
</dbReference>
<evidence type="ECO:0000313" key="1">
    <source>
        <dbReference type="EMBL" id="MBP1294475.1"/>
    </source>
</evidence>
<protein>
    <submittedName>
        <fullName evidence="1">Uncharacterized protein</fullName>
    </submittedName>
</protein>
<reference evidence="1" key="1">
    <citation type="submission" date="2021-02" db="EMBL/GenBank/DDBJ databases">
        <title>Genomic Encyclopedia of Type Strains, Phase IV (KMG-V): Genome sequencing to study the core and pangenomes of soil and plant-associated prokaryotes.</title>
        <authorList>
            <person name="Whitman W."/>
        </authorList>
    </citation>
    <scope>NUCLEOTIDE SEQUENCE</scope>
    <source>
        <strain evidence="1">USDA 406</strain>
    </source>
</reference>
<sequence>MTDELEYLAHRLVIIEQPGGGFLVEVTPIAGGQTIRTMTYQRTQEAIAAAKRTIDKHPEGRRPANPVRS</sequence>
<dbReference type="RefSeq" id="WP_172646961.1">
    <property type="nucleotide sequence ID" value="NZ_JAFICZ010000001.1"/>
</dbReference>
<gene>
    <name evidence="1" type="ORF">JOH49_004228</name>
</gene>
<name>A0A8I1Y744_BRAEL</name>
<proteinExistence type="predicted"/>
<comment type="caution">
    <text evidence="1">The sequence shown here is derived from an EMBL/GenBank/DDBJ whole genome shotgun (WGS) entry which is preliminary data.</text>
</comment>